<dbReference type="AlphaFoldDB" id="A0A1I2A9N1"/>
<gene>
    <name evidence="1" type="ORF">SAMN02799615_00967</name>
</gene>
<keyword evidence="2" id="KW-1185">Reference proteome</keyword>
<dbReference type="EMBL" id="FONH01000002">
    <property type="protein sequence ID" value="SFE40546.1"/>
    <property type="molecule type" value="Genomic_DNA"/>
</dbReference>
<proteinExistence type="predicted"/>
<evidence type="ECO:0000313" key="1">
    <source>
        <dbReference type="EMBL" id="SFE40546.1"/>
    </source>
</evidence>
<accession>A0A1I2A9N1</accession>
<dbReference type="Proteomes" id="UP000199477">
    <property type="component" value="Unassembled WGS sequence"/>
</dbReference>
<dbReference type="STRING" id="500610.SAMN02799615_00967"/>
<organism evidence="1 2">
    <name type="scientific">Dyella marensis</name>
    <dbReference type="NCBI Taxonomy" id="500610"/>
    <lineage>
        <taxon>Bacteria</taxon>
        <taxon>Pseudomonadati</taxon>
        <taxon>Pseudomonadota</taxon>
        <taxon>Gammaproteobacteria</taxon>
        <taxon>Lysobacterales</taxon>
        <taxon>Rhodanobacteraceae</taxon>
        <taxon>Dyella</taxon>
    </lineage>
</organism>
<name>A0A1I2A9N1_9GAMM</name>
<reference evidence="2" key="1">
    <citation type="submission" date="2016-10" db="EMBL/GenBank/DDBJ databases">
        <authorList>
            <person name="Varghese N."/>
            <person name="Submissions S."/>
        </authorList>
    </citation>
    <scope>NUCLEOTIDE SEQUENCE [LARGE SCALE GENOMIC DNA]</scope>
    <source>
        <strain evidence="2">UNC178MFTsu3.1</strain>
    </source>
</reference>
<sequence>MIIVPTAVILQFPRGAIVREVPAGGFPKHWTGWDQHFYEHLQCCDGLSPKEAWARVEQDIADERAADALPPGGDTLLFLARMAMSRLPRL</sequence>
<evidence type="ECO:0000313" key="2">
    <source>
        <dbReference type="Proteomes" id="UP000199477"/>
    </source>
</evidence>
<protein>
    <submittedName>
        <fullName evidence="1">Uncharacterized protein</fullName>
    </submittedName>
</protein>